<protein>
    <submittedName>
        <fullName evidence="1">Uncharacterized protein</fullName>
    </submittedName>
</protein>
<evidence type="ECO:0000313" key="2">
    <source>
        <dbReference type="Proteomes" id="UP000020681"/>
    </source>
</evidence>
<gene>
    <name evidence="1" type="ORF">I551_4363</name>
</gene>
<dbReference type="Proteomes" id="UP000020681">
    <property type="component" value="Unassembled WGS sequence"/>
</dbReference>
<dbReference type="EMBL" id="JAOL01000127">
    <property type="protein sequence ID" value="EUA89135.1"/>
    <property type="molecule type" value="Genomic_DNA"/>
</dbReference>
<proteinExistence type="predicted"/>
<sequence>MFGGPAARQIDVPDARRVARACRTSLCAMCKTPCPPPTAAVR</sequence>
<evidence type="ECO:0000313" key="1">
    <source>
        <dbReference type="EMBL" id="EUA89135.1"/>
    </source>
</evidence>
<organism evidence="1 2">
    <name type="scientific">Mycobacterium ulcerans str. Harvey</name>
    <dbReference type="NCBI Taxonomy" id="1299332"/>
    <lineage>
        <taxon>Bacteria</taxon>
        <taxon>Bacillati</taxon>
        <taxon>Actinomycetota</taxon>
        <taxon>Actinomycetes</taxon>
        <taxon>Mycobacteriales</taxon>
        <taxon>Mycobacteriaceae</taxon>
        <taxon>Mycobacterium</taxon>
        <taxon>Mycobacterium ulcerans group</taxon>
    </lineage>
</organism>
<name>A0ABN0QWM0_MYCUL</name>
<accession>A0ABN0QWM0</accession>
<reference evidence="1 2" key="1">
    <citation type="submission" date="2014-01" db="EMBL/GenBank/DDBJ databases">
        <authorList>
            <person name="Dobos K."/>
            <person name="Lenaerts A."/>
            <person name="Ordway D."/>
            <person name="DeGroote M.A."/>
            <person name="Parker T."/>
            <person name="Sizemore C."/>
            <person name="Tallon L.J."/>
            <person name="Sadzewicz L.K."/>
            <person name="Sengamalay N."/>
            <person name="Fraser C.M."/>
            <person name="Hine E."/>
            <person name="Shefchek K.A."/>
            <person name="Das S.P."/>
            <person name="Tettelin H."/>
        </authorList>
    </citation>
    <scope>NUCLEOTIDE SEQUENCE [LARGE SCALE GENOMIC DNA]</scope>
    <source>
        <strain evidence="1 2">Harvey</strain>
    </source>
</reference>
<keyword evidence="2" id="KW-1185">Reference proteome</keyword>
<comment type="caution">
    <text evidence="1">The sequence shown here is derived from an EMBL/GenBank/DDBJ whole genome shotgun (WGS) entry which is preliminary data.</text>
</comment>